<evidence type="ECO:0000259" key="5">
    <source>
        <dbReference type="PROSITE" id="PS50045"/>
    </source>
</evidence>
<dbReference type="PROSITE" id="PS00675">
    <property type="entry name" value="SIGMA54_INTERACT_1"/>
    <property type="match status" value="1"/>
</dbReference>
<dbReference type="InterPro" id="IPR035965">
    <property type="entry name" value="PAS-like_dom_sf"/>
</dbReference>
<dbReference type="PROSITE" id="PS00688">
    <property type="entry name" value="SIGMA54_INTERACT_3"/>
    <property type="match status" value="1"/>
</dbReference>
<protein>
    <submittedName>
        <fullName evidence="7">PAS domain-containing protein</fullName>
    </submittedName>
</protein>
<dbReference type="InterPro" id="IPR025662">
    <property type="entry name" value="Sigma_54_int_dom_ATP-bd_1"/>
</dbReference>
<dbReference type="Gene3D" id="3.30.450.20">
    <property type="entry name" value="PAS domain"/>
    <property type="match status" value="1"/>
</dbReference>
<dbReference type="InterPro" id="IPR009057">
    <property type="entry name" value="Homeodomain-like_sf"/>
</dbReference>
<feature type="domain" description="Sigma-54 factor interaction" evidence="5">
    <location>
        <begin position="144"/>
        <end position="373"/>
    </location>
</feature>
<dbReference type="Pfam" id="PF13426">
    <property type="entry name" value="PAS_9"/>
    <property type="match status" value="1"/>
</dbReference>
<dbReference type="InterPro" id="IPR000014">
    <property type="entry name" value="PAS"/>
</dbReference>
<dbReference type="AlphaFoldDB" id="A0A7C4AS67"/>
<dbReference type="InterPro" id="IPR003593">
    <property type="entry name" value="AAA+_ATPase"/>
</dbReference>
<dbReference type="Gene3D" id="1.10.8.60">
    <property type="match status" value="1"/>
</dbReference>
<keyword evidence="3" id="KW-0805">Transcription regulation</keyword>
<dbReference type="EMBL" id="DTGT01000260">
    <property type="protein sequence ID" value="HGH61288.1"/>
    <property type="molecule type" value="Genomic_DNA"/>
</dbReference>
<accession>A0A7C4AS67</accession>
<dbReference type="Gene3D" id="1.10.10.60">
    <property type="entry name" value="Homeodomain-like"/>
    <property type="match status" value="1"/>
</dbReference>
<name>A0A7C4AS67_9BACT</name>
<dbReference type="SUPFAM" id="SSF46689">
    <property type="entry name" value="Homeodomain-like"/>
    <property type="match status" value="1"/>
</dbReference>
<evidence type="ECO:0000259" key="6">
    <source>
        <dbReference type="PROSITE" id="PS50112"/>
    </source>
</evidence>
<reference evidence="7" key="1">
    <citation type="journal article" date="2020" name="mSystems">
        <title>Genome- and Community-Level Interaction Insights into Carbon Utilization and Element Cycling Functions of Hydrothermarchaeota in Hydrothermal Sediment.</title>
        <authorList>
            <person name="Zhou Z."/>
            <person name="Liu Y."/>
            <person name="Xu W."/>
            <person name="Pan J."/>
            <person name="Luo Z.H."/>
            <person name="Li M."/>
        </authorList>
    </citation>
    <scope>NUCLEOTIDE SEQUENCE [LARGE SCALE GENOMIC DNA]</scope>
    <source>
        <strain evidence="7">SpSt-769</strain>
    </source>
</reference>
<keyword evidence="2" id="KW-0067">ATP-binding</keyword>
<sequence>MPTNPLVRGLFERPVELLNLLDEIPLGLALLDPQRRIIAINRTLETLTGFVSEEIEGIHCRFVLRSNLCIHDCPLDKVSQLSAPTSVQGNIVNKSRQRIQVRLTASAIEDGDGHVLGFLEAVENLGAVSDRLSAGVESLALKGLVGSSSEIQRIFQILPVIALTDSSVLITGQTGTGKDLVAETIHQLSDRAKGPFIKVNCGALPEALLESELFGYEKGAFTGAVTSKPGRFRMAHNGTLYLTEIGDLPLSLQVKLLSFLDDKTVHPLGSSRVYTVDVRVIAATHRNLDEMVKKDKFRQDLLFRLNVIRLHLPPLVQRGADVRVLLDHFLKLFCARFNKTLKGFSPEAHRILLDYCYPGNVRELRNIVEYAVNFCDGRMIEARHLPQYLTVPIPNEEIEAPEQLNPHEENNERSLETPDRALPAASLDWADVEKKLILEAMTKARGRKGKAAAILGWGRSTLWRKMRKLGLVGK</sequence>
<evidence type="ECO:0000256" key="2">
    <source>
        <dbReference type="ARBA" id="ARBA00022840"/>
    </source>
</evidence>
<evidence type="ECO:0000256" key="3">
    <source>
        <dbReference type="ARBA" id="ARBA00023015"/>
    </source>
</evidence>
<dbReference type="SUPFAM" id="SSF55785">
    <property type="entry name" value="PYP-like sensor domain (PAS domain)"/>
    <property type="match status" value="1"/>
</dbReference>
<keyword evidence="1" id="KW-0547">Nucleotide-binding</keyword>
<dbReference type="Pfam" id="PF00158">
    <property type="entry name" value="Sigma54_activat"/>
    <property type="match status" value="1"/>
</dbReference>
<dbReference type="FunFam" id="3.40.50.300:FF:000006">
    <property type="entry name" value="DNA-binding transcriptional regulator NtrC"/>
    <property type="match status" value="1"/>
</dbReference>
<dbReference type="PROSITE" id="PS50045">
    <property type="entry name" value="SIGMA54_INTERACT_4"/>
    <property type="match status" value="1"/>
</dbReference>
<dbReference type="GO" id="GO:0006355">
    <property type="term" value="P:regulation of DNA-templated transcription"/>
    <property type="evidence" value="ECO:0007669"/>
    <property type="project" value="InterPro"/>
</dbReference>
<dbReference type="Gene3D" id="3.40.50.300">
    <property type="entry name" value="P-loop containing nucleotide triphosphate hydrolases"/>
    <property type="match status" value="1"/>
</dbReference>
<dbReference type="InterPro" id="IPR027417">
    <property type="entry name" value="P-loop_NTPase"/>
</dbReference>
<dbReference type="Pfam" id="PF25601">
    <property type="entry name" value="AAA_lid_14"/>
    <property type="match status" value="1"/>
</dbReference>
<evidence type="ECO:0000313" key="7">
    <source>
        <dbReference type="EMBL" id="HGH61288.1"/>
    </source>
</evidence>
<organism evidence="7">
    <name type="scientific">Desulfomonile tiedjei</name>
    <dbReference type="NCBI Taxonomy" id="2358"/>
    <lineage>
        <taxon>Bacteria</taxon>
        <taxon>Pseudomonadati</taxon>
        <taxon>Thermodesulfobacteriota</taxon>
        <taxon>Desulfomonilia</taxon>
        <taxon>Desulfomonilales</taxon>
        <taxon>Desulfomonilaceae</taxon>
        <taxon>Desulfomonile</taxon>
    </lineage>
</organism>
<dbReference type="CDD" id="cd00130">
    <property type="entry name" value="PAS"/>
    <property type="match status" value="1"/>
</dbReference>
<dbReference type="PRINTS" id="PR01590">
    <property type="entry name" value="HTHFIS"/>
</dbReference>
<evidence type="ECO:0000256" key="1">
    <source>
        <dbReference type="ARBA" id="ARBA00022741"/>
    </source>
</evidence>
<evidence type="ECO:0000256" key="4">
    <source>
        <dbReference type="ARBA" id="ARBA00023163"/>
    </source>
</evidence>
<dbReference type="InterPro" id="IPR002078">
    <property type="entry name" value="Sigma_54_int"/>
</dbReference>
<comment type="caution">
    <text evidence="7">The sequence shown here is derived from an EMBL/GenBank/DDBJ whole genome shotgun (WGS) entry which is preliminary data.</text>
</comment>
<dbReference type="Pfam" id="PF02954">
    <property type="entry name" value="HTH_8"/>
    <property type="match status" value="1"/>
</dbReference>
<feature type="domain" description="PAS" evidence="6">
    <location>
        <begin position="13"/>
        <end position="57"/>
    </location>
</feature>
<dbReference type="PANTHER" id="PTHR32071">
    <property type="entry name" value="TRANSCRIPTIONAL REGULATORY PROTEIN"/>
    <property type="match status" value="1"/>
</dbReference>
<dbReference type="SMART" id="SM00382">
    <property type="entry name" value="AAA"/>
    <property type="match status" value="1"/>
</dbReference>
<dbReference type="CDD" id="cd00009">
    <property type="entry name" value="AAA"/>
    <property type="match status" value="1"/>
</dbReference>
<keyword evidence="4" id="KW-0804">Transcription</keyword>
<dbReference type="InterPro" id="IPR025944">
    <property type="entry name" value="Sigma_54_int_dom_CS"/>
</dbReference>
<dbReference type="InterPro" id="IPR002197">
    <property type="entry name" value="HTH_Fis"/>
</dbReference>
<dbReference type="InterPro" id="IPR058031">
    <property type="entry name" value="AAA_lid_NorR"/>
</dbReference>
<gene>
    <name evidence="7" type="ORF">ENV54_08330</name>
</gene>
<dbReference type="PANTHER" id="PTHR32071:SF81">
    <property type="entry name" value="PROPIONATE CATABOLISM OPERON REGULATORY PROTEIN"/>
    <property type="match status" value="1"/>
</dbReference>
<dbReference type="PROSITE" id="PS50112">
    <property type="entry name" value="PAS"/>
    <property type="match status" value="1"/>
</dbReference>
<proteinExistence type="predicted"/>
<dbReference type="GO" id="GO:0005524">
    <property type="term" value="F:ATP binding"/>
    <property type="evidence" value="ECO:0007669"/>
    <property type="project" value="UniProtKB-KW"/>
</dbReference>
<dbReference type="SUPFAM" id="SSF52540">
    <property type="entry name" value="P-loop containing nucleoside triphosphate hydrolases"/>
    <property type="match status" value="1"/>
</dbReference>
<dbReference type="GO" id="GO:0043565">
    <property type="term" value="F:sequence-specific DNA binding"/>
    <property type="evidence" value="ECO:0007669"/>
    <property type="project" value="InterPro"/>
</dbReference>